<gene>
    <name evidence="1" type="ORF">StAP1_113</name>
</gene>
<reference evidence="1 2" key="1">
    <citation type="submission" date="2020-07" db="EMBL/GenBank/DDBJ databases">
        <authorList>
            <person name="Zhang Z."/>
        </authorList>
    </citation>
    <scope>NUCLEOTIDE SEQUENCE [LARGE SCALE GENOMIC DNA]</scope>
</reference>
<evidence type="ECO:0000313" key="1">
    <source>
        <dbReference type="EMBL" id="QNH71245.1"/>
    </source>
</evidence>
<organism evidence="1 2">
    <name type="scientific">Staphylococcus phage vB_SauH_SAP1</name>
    <dbReference type="NCBI Taxonomy" id="2759206"/>
    <lineage>
        <taxon>Viruses</taxon>
        <taxon>Duplodnaviria</taxon>
        <taxon>Heunggongvirae</taxon>
        <taxon>Uroviricota</taxon>
        <taxon>Caudoviricetes</taxon>
        <taxon>Herelleviridae</taxon>
        <taxon>Twortvirinae</taxon>
        <taxon>Kayvirus</taxon>
        <taxon>Kayvirus P108</taxon>
    </lineage>
</organism>
<protein>
    <submittedName>
        <fullName evidence="1">Uncharacterized protein</fullName>
    </submittedName>
</protein>
<name>A0A7G7WVK1_9CAUD</name>
<accession>A0A7G7WVK1</accession>
<sequence length="102" mass="11556">MKAEPIARFFRGKTLQIEGYRVVFTQTSSVDTLYKGSSALALEVSVYTLTGTRLLDTNILITNLEKLTAKDLYTDISNKLQEIVGDQTKTDIELSRYFKEVK</sequence>
<dbReference type="EMBL" id="MT786458">
    <property type="protein sequence ID" value="QNH71245.1"/>
    <property type="molecule type" value="Genomic_DNA"/>
</dbReference>
<dbReference type="Proteomes" id="UP000515950">
    <property type="component" value="Segment"/>
</dbReference>
<proteinExistence type="predicted"/>
<evidence type="ECO:0000313" key="2">
    <source>
        <dbReference type="Proteomes" id="UP000515950"/>
    </source>
</evidence>